<dbReference type="PANTHER" id="PTHR24121">
    <property type="entry name" value="NO MECHANORECEPTOR POTENTIAL C, ISOFORM D-RELATED"/>
    <property type="match status" value="1"/>
</dbReference>
<dbReference type="STRING" id="29170.A0A368FDJ8"/>
<comment type="caution">
    <text evidence="1">The sequence shown here is derived from an EMBL/GenBank/DDBJ whole genome shotgun (WGS) entry which is preliminary data.</text>
</comment>
<accession>A0A368FDJ8</accession>
<evidence type="ECO:0000313" key="1">
    <source>
        <dbReference type="EMBL" id="RCN30246.1"/>
    </source>
</evidence>
<dbReference type="PANTHER" id="PTHR24121:SF21">
    <property type="entry name" value="ANKYRIN REPEAT FAMILY PROTEIN"/>
    <property type="match status" value="1"/>
</dbReference>
<gene>
    <name evidence="1" type="ORF">ANCCAN_23984</name>
</gene>
<dbReference type="OrthoDB" id="5860128at2759"/>
<organism evidence="1 2">
    <name type="scientific">Ancylostoma caninum</name>
    <name type="common">Dog hookworm</name>
    <dbReference type="NCBI Taxonomy" id="29170"/>
    <lineage>
        <taxon>Eukaryota</taxon>
        <taxon>Metazoa</taxon>
        <taxon>Ecdysozoa</taxon>
        <taxon>Nematoda</taxon>
        <taxon>Chromadorea</taxon>
        <taxon>Rhabditida</taxon>
        <taxon>Rhabditina</taxon>
        <taxon>Rhabditomorpha</taxon>
        <taxon>Strongyloidea</taxon>
        <taxon>Ancylostomatidae</taxon>
        <taxon>Ancylostomatinae</taxon>
        <taxon>Ancylostoma</taxon>
    </lineage>
</organism>
<dbReference type="AlphaFoldDB" id="A0A368FDJ8"/>
<dbReference type="SMART" id="SM00248">
    <property type="entry name" value="ANK"/>
    <property type="match status" value="4"/>
</dbReference>
<dbReference type="SUPFAM" id="SSF48403">
    <property type="entry name" value="Ankyrin repeat"/>
    <property type="match status" value="1"/>
</dbReference>
<dbReference type="InterPro" id="IPR002110">
    <property type="entry name" value="Ankyrin_rpt"/>
</dbReference>
<proteinExistence type="predicted"/>
<protein>
    <submittedName>
        <fullName evidence="1">Uncharacterized protein</fullName>
    </submittedName>
</protein>
<dbReference type="Gene3D" id="1.25.40.20">
    <property type="entry name" value="Ankyrin repeat-containing domain"/>
    <property type="match status" value="1"/>
</dbReference>
<dbReference type="EMBL" id="JOJR01001616">
    <property type="protein sequence ID" value="RCN30246.1"/>
    <property type="molecule type" value="Genomic_DNA"/>
</dbReference>
<dbReference type="Proteomes" id="UP000252519">
    <property type="component" value="Unassembled WGS sequence"/>
</dbReference>
<name>A0A368FDJ8_ANCCA</name>
<dbReference type="InterPro" id="IPR036770">
    <property type="entry name" value="Ankyrin_rpt-contain_sf"/>
</dbReference>
<dbReference type="Pfam" id="PF12796">
    <property type="entry name" value="Ank_2"/>
    <property type="match status" value="1"/>
</dbReference>
<reference evidence="1 2" key="1">
    <citation type="submission" date="2014-10" db="EMBL/GenBank/DDBJ databases">
        <title>Draft genome of the hookworm Ancylostoma caninum.</title>
        <authorList>
            <person name="Mitreva M."/>
        </authorList>
    </citation>
    <scope>NUCLEOTIDE SEQUENCE [LARGE SCALE GENOMIC DNA]</scope>
    <source>
        <strain evidence="1 2">Baltimore</strain>
    </source>
</reference>
<keyword evidence="2" id="KW-1185">Reference proteome</keyword>
<sequence length="488" mass="55265">MLYLFNFDSFRTLIVLFQRNIGFTADFECVYPASKENMLSNRLLLTGIAGDANAFFQFYFKGVHMRDDTNCYDDCICLSVSPREPNVLHFAAAHGNAQFIKKILFPEKALPDDPVVRNHYANMMFCWSCSAIECSGTKMYPFDVAVFYGLCTRISGLLHVRKNAAGAENRNDQSAQFTAAPRVYSHFEQGLDSTTFCYSSCFSFKESPLSMAVYHGNMEMVRMLLYWQLIKPQHFPQAFREAANAGDIAMLGELWQMCGRDLNLVTEQDPESQGICTPLHVAAAAGQLRAVQFLCCLGEGLRTKPDAAGDLPLTYAIENGHMAIVDFLMKTYRTEVRHTVIRSAIACKRNRLAKLIFHDMLNLREVIDEVRPLKFAVDVENFHCAEYFLKQYMNEKKASSLRKFFSRFYSGSFQVGEWPWANDISEALEAVLRCRTLSPEQKTKFVIAFQLAGVKISMVNVLKIVTDKPVAALICNSLRNTSNQLKST</sequence>
<evidence type="ECO:0000313" key="2">
    <source>
        <dbReference type="Proteomes" id="UP000252519"/>
    </source>
</evidence>